<dbReference type="EMBL" id="AAKL01000012">
    <property type="protein sequence ID" value="EAP73555.1"/>
    <property type="molecule type" value="Genomic_DNA"/>
</dbReference>
<name>A0AB33VFJ0_RALSU</name>
<dbReference type="GO" id="GO:0046872">
    <property type="term" value="F:metal ion binding"/>
    <property type="evidence" value="ECO:0007669"/>
    <property type="project" value="UniProtKB-KW"/>
</dbReference>
<organism evidence="3 4">
    <name type="scientific">Ralstonia solanacearum (strain UW551)</name>
    <dbReference type="NCBI Taxonomy" id="342110"/>
    <lineage>
        <taxon>Bacteria</taxon>
        <taxon>Pseudomonadati</taxon>
        <taxon>Pseudomonadota</taxon>
        <taxon>Betaproteobacteria</taxon>
        <taxon>Burkholderiales</taxon>
        <taxon>Burkholderiaceae</taxon>
        <taxon>Ralstonia</taxon>
        <taxon>Ralstonia solanacearum species complex</taxon>
    </lineage>
</organism>
<comment type="caution">
    <text evidence="3">The sequence shown here is derived from an EMBL/GenBank/DDBJ whole genome shotgun (WGS) entry which is preliminary data.</text>
</comment>
<dbReference type="InterPro" id="IPR011234">
    <property type="entry name" value="Fumarylacetoacetase-like_C"/>
</dbReference>
<dbReference type="SUPFAM" id="SSF56529">
    <property type="entry name" value="FAH"/>
    <property type="match status" value="1"/>
</dbReference>
<keyword evidence="3" id="KW-0378">Hydrolase</keyword>
<keyword evidence="1" id="KW-0479">Metal-binding</keyword>
<dbReference type="Gene3D" id="3.90.850.10">
    <property type="entry name" value="Fumarylacetoacetase-like, C-terminal domain"/>
    <property type="match status" value="1"/>
</dbReference>
<dbReference type="GO" id="GO:0047621">
    <property type="term" value="F:acylpyruvate hydrolase activity"/>
    <property type="evidence" value="ECO:0007669"/>
    <property type="project" value="UniProtKB-EC"/>
</dbReference>
<sequence length="538" mass="57099">MPCARASRARRGRSCGGRALPCGSARLVRPAAPELCGAPEMGDAGCLAGHDVDDALGCFHQLDVAVHRHLAQALEGFVFRQPHLLHQQALGALQYLALGQLGLGVVQLCAQLAFVLEARVGDIQHRLHAGRFEPVDDISGDAGRERRLDAGRVVVVGEQHDGARGVLGGHADVLDGVARGRLGGHDHHVRLGLGDALGQHQVGVHHAHVDEAGLGQPGADQLQVDLLRVERVAHQQHAHGCGGVGNGRGRRLGLHGAKWGVVHATHARTAPGRCASVRQCPQCILAFSPAARKPRPTGTSPEETRMTDFVVTPPAVTGIPVRGAAGEFPVRRVYCVGRNYAAHAREMGSDPDREPPFFFCKPADAVRYVADGTAGQFVYPTETRDCHYEIELVVAIGTGGRDIAVESAAKHIYGYAIGLDMTRRDLQNAAKKGGRPWETGKAFDGSAPIGPIVPAKEVASPDRGAITLSVNGKEHQRGDLSDLIWSVPETIAYLSRLFELRPGDLIFTGTPEGVGPVSIGDLMVGRIDGVGELQVKVV</sequence>
<dbReference type="InterPro" id="IPR036663">
    <property type="entry name" value="Fumarylacetoacetase_C_sf"/>
</dbReference>
<evidence type="ECO:0000313" key="3">
    <source>
        <dbReference type="EMBL" id="EAP73555.1"/>
    </source>
</evidence>
<dbReference type="PANTHER" id="PTHR11820">
    <property type="entry name" value="ACYLPYRUVASE"/>
    <property type="match status" value="1"/>
</dbReference>
<evidence type="ECO:0000259" key="2">
    <source>
        <dbReference type="Pfam" id="PF01557"/>
    </source>
</evidence>
<evidence type="ECO:0000256" key="1">
    <source>
        <dbReference type="ARBA" id="ARBA00022723"/>
    </source>
</evidence>
<dbReference type="Pfam" id="PF01557">
    <property type="entry name" value="FAA_hydrolase"/>
    <property type="match status" value="1"/>
</dbReference>
<gene>
    <name evidence="3" type="ORF">RRSL_03279</name>
</gene>
<reference evidence="3 4" key="1">
    <citation type="journal article" date="2006" name="Mol. Plant Microbe Interact.">
        <title>Identification of open reading frames unique to a select agent: Ralstonia solanacearum race 3 biovar 2.</title>
        <authorList>
            <person name="Gabriel D.W."/>
            <person name="Allen C."/>
            <person name="Schell M."/>
            <person name="Denny T.P."/>
            <person name="Greenberg J.T."/>
            <person name="Duan Y.P."/>
            <person name="Flores-Cruz Z."/>
            <person name="Huang Q."/>
            <person name="Clifford J.M."/>
            <person name="Presting G."/>
            <person name="Gonzalez E.T."/>
            <person name="Reddy J."/>
            <person name="Elphinstone J."/>
            <person name="Swanson J."/>
            <person name="Yao J."/>
            <person name="Mulholland V."/>
            <person name="Liu L."/>
            <person name="Farmerie W."/>
            <person name="Patnaikuni M."/>
            <person name="Balogh B."/>
            <person name="Norman D."/>
            <person name="Alvarez A."/>
            <person name="Castillo J.A."/>
            <person name="Jones J."/>
            <person name="Saddler G."/>
            <person name="Walunas T."/>
            <person name="Zhukov A."/>
            <person name="Mikhailova N."/>
        </authorList>
    </citation>
    <scope>NUCLEOTIDE SEQUENCE [LARGE SCALE GENOMIC DNA]</scope>
    <source>
        <strain evidence="3 4">UW551</strain>
    </source>
</reference>
<dbReference type="PANTHER" id="PTHR11820:SF90">
    <property type="entry name" value="FLUTATHIONE S-TRANSFERASE"/>
    <property type="match status" value="1"/>
</dbReference>
<dbReference type="Proteomes" id="UP000005933">
    <property type="component" value="Unassembled WGS sequence"/>
</dbReference>
<feature type="domain" description="Fumarylacetoacetase-like C-terminal" evidence="2">
    <location>
        <begin position="333"/>
        <end position="538"/>
    </location>
</feature>
<protein>
    <submittedName>
        <fullName evidence="3">Fumarylpyruvate hydrolase</fullName>
        <ecNumber evidence="3">3.7.1.5</ecNumber>
    </submittedName>
</protein>
<accession>A0AB33VFJ0</accession>
<evidence type="ECO:0000313" key="4">
    <source>
        <dbReference type="Proteomes" id="UP000005933"/>
    </source>
</evidence>
<dbReference type="AlphaFoldDB" id="A0AB33VFJ0"/>
<dbReference type="GO" id="GO:0018773">
    <property type="term" value="F:acetylpyruvate hydrolase activity"/>
    <property type="evidence" value="ECO:0007669"/>
    <property type="project" value="TreeGrafter"/>
</dbReference>
<proteinExistence type="predicted"/>
<dbReference type="EC" id="3.7.1.5" evidence="3"/>